<dbReference type="GO" id="GO:0005886">
    <property type="term" value="C:plasma membrane"/>
    <property type="evidence" value="ECO:0007669"/>
    <property type="project" value="TreeGrafter"/>
</dbReference>
<feature type="binding site" evidence="13">
    <location>
        <position position="412"/>
    </location>
    <ligand>
        <name>ATP</name>
        <dbReference type="ChEBI" id="CHEBI:30616"/>
    </ligand>
</feature>
<feature type="binding site" evidence="14">
    <location>
        <position position="800"/>
    </location>
    <ligand>
        <name>Mg(2+)</name>
        <dbReference type="ChEBI" id="CHEBI:18420"/>
    </ligand>
</feature>
<evidence type="ECO:0000256" key="2">
    <source>
        <dbReference type="ARBA" id="ARBA00008109"/>
    </source>
</evidence>
<dbReference type="SUPFAM" id="SSF81665">
    <property type="entry name" value="Calcium ATPase, transmembrane domain M"/>
    <property type="match status" value="1"/>
</dbReference>
<evidence type="ECO:0000256" key="8">
    <source>
        <dbReference type="ARBA" id="ARBA00022967"/>
    </source>
</evidence>
<evidence type="ECO:0000256" key="6">
    <source>
        <dbReference type="ARBA" id="ARBA00022840"/>
    </source>
</evidence>
<dbReference type="SUPFAM" id="SSF81660">
    <property type="entry name" value="Metal cation-transporting ATPase, ATP-binding domain N"/>
    <property type="match status" value="1"/>
</dbReference>
<feature type="binding site" evidence="13">
    <location>
        <position position="498"/>
    </location>
    <ligand>
        <name>ATP</name>
        <dbReference type="ChEBI" id="CHEBI:30616"/>
    </ligand>
</feature>
<sequence>MPDAARRFLIYARDAAPVVEPADINSGKPNRIRTTRFTIFTWLPLSLFNQFQRAANIYFLFVSIAVCLPGSPIMWSSTVFPFCCVLFWTALKDLYEDTRRKRDDDAENLGASMRYDFESKEFVPVRWMDILCGDILLTFPDQAFPADVMLVRASGGQAFISTVNLDGETNLKERRPADLLSGLSDLEEAGADVTGSAVNEEVVKRLAAQTAELLRVEGLKAELDVPKAVLTDMDGSLTLQTMSEKASAKLTSLQVKQPCQLSYELFVPRGCVLRNTRYVVSIAAYTGPQSKTRLNIEKCKAKVSNMQIYLNRGVQGLVATLVTFCLYTVIWGAALGLTDRNPFQRFVFYWVILYQIVPISLYVCFEIMKLGLGIKINRDTQMRCPRTGEFALARTADLVEEMGQVDFVFSDKTGTLTENEMVFAHSCVAGVDLGDFRFDHKSQDRAGLKETLRILKDPSRKLHAEVRWLFLMLAVNHSTQVEYDAKGVASFQGSSPDEVAFVEAARDVGLVFKARARLPGSSSWEMQVKGVGGESDIKFIVHCEIGFTSDRKRMSVVAEHKGEYWCLCKGADNIMGPLCDRPLDSVMTESLTDYSRKGLRTLVIASKKIDSSFATGWLERWKAAQLLPEGREDAIAAAAAEVEHSLVPAGITAIEDRLQDGVPEAIVTIKAAGIRFWVLTGDKTETAVEIVRSCNLFTPYMTLAYMVNCQDETHAVKLLEEAQCKLADTKGEGGVVLDGTFVQHSIASEVCRPLLYKLAIASKACVCCRLSPQQKRKLVELVKEENRYGITLAIGDGANDVAMIQGAHIGIGIRGKEGNQAVQASDVAISQFRFLVPLLMCHGRRAYRRVATFLCYMLYKHITLAVGDMVWAHQSKFGATIAYPEWMSSAFPSIICFFPVLVVLGLDSDIPDKVAMQNPQLYVEGLKRMRFNAVIFTSWILSALYHGSMCWLIPNLVVGSTDHNSREFWAASSMSFCLVVIFINTRLWMVAVSPFSRQTLGILAFSTACLLAVLFILSESPLGYTMQPLVEGAGTTIFTSSNHLKVLFLTPLLLLVDLAIYQTICFFNPYPLTVVMRKRFWKKDGGNGKIVATE</sequence>
<evidence type="ECO:0000259" key="16">
    <source>
        <dbReference type="Pfam" id="PF16209"/>
    </source>
</evidence>
<dbReference type="InterPro" id="IPR001757">
    <property type="entry name" value="P_typ_ATPase"/>
</dbReference>
<feature type="active site" description="4-aspartylphosphate intermediate" evidence="12">
    <location>
        <position position="411"/>
    </location>
</feature>
<comment type="catalytic activity">
    <reaction evidence="11 15">
        <text>ATP + H2O + phospholipidSide 1 = ADP + phosphate + phospholipidSide 2.</text>
        <dbReference type="EC" id="7.6.2.1"/>
    </reaction>
</comment>
<dbReference type="SFLD" id="SFLDS00003">
    <property type="entry name" value="Haloacid_Dehalogenase"/>
    <property type="match status" value="1"/>
</dbReference>
<evidence type="ECO:0000256" key="4">
    <source>
        <dbReference type="ARBA" id="ARBA00022723"/>
    </source>
</evidence>
<organism evidence="18 19">
    <name type="scientific">Polarella glacialis</name>
    <name type="common">Dinoflagellate</name>
    <dbReference type="NCBI Taxonomy" id="89957"/>
    <lineage>
        <taxon>Eukaryota</taxon>
        <taxon>Sar</taxon>
        <taxon>Alveolata</taxon>
        <taxon>Dinophyceae</taxon>
        <taxon>Suessiales</taxon>
        <taxon>Suessiaceae</taxon>
        <taxon>Polarella</taxon>
    </lineage>
</organism>
<feature type="binding site" evidence="14">
    <location>
        <position position="413"/>
    </location>
    <ligand>
        <name>Mg(2+)</name>
        <dbReference type="ChEBI" id="CHEBI:18420"/>
    </ligand>
</feature>
<accession>A0A813L6E4</accession>
<dbReference type="GO" id="GO:0140326">
    <property type="term" value="F:ATPase-coupled intramembrane lipid transporter activity"/>
    <property type="evidence" value="ECO:0007669"/>
    <property type="project" value="UniProtKB-EC"/>
</dbReference>
<evidence type="ECO:0000256" key="9">
    <source>
        <dbReference type="ARBA" id="ARBA00022989"/>
    </source>
</evidence>
<protein>
    <recommendedName>
        <fullName evidence="15">Phospholipid-transporting ATPase</fullName>
        <ecNumber evidence="15">7.6.2.1</ecNumber>
    </recommendedName>
</protein>
<feature type="binding site" evidence="13">
    <location>
        <position position="799"/>
    </location>
    <ligand>
        <name>ATP</name>
        <dbReference type="ChEBI" id="CHEBI:30616"/>
    </ligand>
</feature>
<dbReference type="Gene3D" id="3.40.1110.10">
    <property type="entry name" value="Calcium-transporting ATPase, cytoplasmic domain N"/>
    <property type="match status" value="2"/>
</dbReference>
<feature type="binding site" evidence="13">
    <location>
        <position position="775"/>
    </location>
    <ligand>
        <name>ATP</name>
        <dbReference type="ChEBI" id="CHEBI:30616"/>
    </ligand>
</feature>
<feature type="binding site" evidence="13">
    <location>
        <position position="769"/>
    </location>
    <ligand>
        <name>ATP</name>
        <dbReference type="ChEBI" id="CHEBI:30616"/>
    </ligand>
</feature>
<dbReference type="GO" id="GO:0000287">
    <property type="term" value="F:magnesium ion binding"/>
    <property type="evidence" value="ECO:0007669"/>
    <property type="project" value="UniProtKB-UniRule"/>
</dbReference>
<feature type="domain" description="P-type ATPase N-terminal" evidence="16">
    <location>
        <begin position="29"/>
        <end position="78"/>
    </location>
</feature>
<keyword evidence="10 15" id="KW-0472">Membrane</keyword>
<feature type="binding site" evidence="13">
    <location>
        <position position="800"/>
    </location>
    <ligand>
        <name>ATP</name>
        <dbReference type="ChEBI" id="CHEBI:30616"/>
    </ligand>
</feature>
<evidence type="ECO:0000256" key="7">
    <source>
        <dbReference type="ARBA" id="ARBA00022842"/>
    </source>
</evidence>
<reference evidence="18" key="1">
    <citation type="submission" date="2021-02" db="EMBL/GenBank/DDBJ databases">
        <authorList>
            <person name="Dougan E. K."/>
            <person name="Rhodes N."/>
            <person name="Thang M."/>
            <person name="Chan C."/>
        </authorList>
    </citation>
    <scope>NUCLEOTIDE SEQUENCE</scope>
</reference>
<feature type="binding site" evidence="14">
    <location>
        <position position="796"/>
    </location>
    <ligand>
        <name>Mg(2+)</name>
        <dbReference type="ChEBI" id="CHEBI:18420"/>
    </ligand>
</feature>
<dbReference type="GO" id="GO:0005524">
    <property type="term" value="F:ATP binding"/>
    <property type="evidence" value="ECO:0007669"/>
    <property type="project" value="UniProtKB-UniRule"/>
</dbReference>
<name>A0A813L6E4_POLGL</name>
<dbReference type="InterPro" id="IPR023299">
    <property type="entry name" value="ATPase_P-typ_cyto_dom_N"/>
</dbReference>
<keyword evidence="4 14" id="KW-0479">Metal-binding</keyword>
<keyword evidence="9 15" id="KW-1133">Transmembrane helix</keyword>
<dbReference type="Gene3D" id="1.20.1110.10">
    <property type="entry name" value="Calcium-transporting ATPase, transmembrane domain"/>
    <property type="match status" value="1"/>
</dbReference>
<feature type="transmembrane region" description="Helical" evidence="15">
    <location>
        <begin position="931"/>
        <end position="948"/>
    </location>
</feature>
<feature type="binding site" evidence="13">
    <location>
        <position position="681"/>
    </location>
    <ligand>
        <name>ATP</name>
        <dbReference type="ChEBI" id="CHEBI:30616"/>
    </ligand>
</feature>
<keyword evidence="3 15" id="KW-0812">Transmembrane</keyword>
<evidence type="ECO:0000259" key="17">
    <source>
        <dbReference type="Pfam" id="PF16212"/>
    </source>
</evidence>
<feature type="binding site" evidence="13">
    <location>
        <position position="547"/>
    </location>
    <ligand>
        <name>ATP</name>
        <dbReference type="ChEBI" id="CHEBI:30616"/>
    </ligand>
</feature>
<evidence type="ECO:0000256" key="12">
    <source>
        <dbReference type="PIRSR" id="PIRSR606539-1"/>
    </source>
</evidence>
<evidence type="ECO:0000256" key="15">
    <source>
        <dbReference type="RuleBase" id="RU362033"/>
    </source>
</evidence>
<comment type="subcellular location">
    <subcellularLocation>
        <location evidence="1 15">Membrane</location>
        <topology evidence="1 15">Multi-pass membrane protein</topology>
    </subcellularLocation>
</comment>
<evidence type="ECO:0000256" key="13">
    <source>
        <dbReference type="PIRSR" id="PIRSR606539-2"/>
    </source>
</evidence>
<dbReference type="Proteomes" id="UP000626109">
    <property type="component" value="Unassembled WGS sequence"/>
</dbReference>
<dbReference type="InterPro" id="IPR032631">
    <property type="entry name" value="P-type_ATPase_N"/>
</dbReference>
<proteinExistence type="inferred from homology"/>
<evidence type="ECO:0000313" key="19">
    <source>
        <dbReference type="Proteomes" id="UP000626109"/>
    </source>
</evidence>
<dbReference type="Pfam" id="PF16212">
    <property type="entry name" value="PhoLip_ATPase_C"/>
    <property type="match status" value="1"/>
</dbReference>
<comment type="cofactor">
    <cofactor evidence="14">
        <name>Mg(2+)</name>
        <dbReference type="ChEBI" id="CHEBI:18420"/>
    </cofactor>
</comment>
<dbReference type="GO" id="GO:0045332">
    <property type="term" value="P:phospholipid translocation"/>
    <property type="evidence" value="ECO:0007669"/>
    <property type="project" value="TreeGrafter"/>
</dbReference>
<feature type="binding site" evidence="13">
    <location>
        <position position="413"/>
    </location>
    <ligand>
        <name>ATP</name>
        <dbReference type="ChEBI" id="CHEBI:30616"/>
    </ligand>
</feature>
<dbReference type="InterPro" id="IPR036412">
    <property type="entry name" value="HAD-like_sf"/>
</dbReference>
<feature type="domain" description="P-type ATPase C-terminal" evidence="17">
    <location>
        <begin position="822"/>
        <end position="1064"/>
    </location>
</feature>
<dbReference type="PANTHER" id="PTHR24092">
    <property type="entry name" value="PROBABLE PHOSPHOLIPID-TRANSPORTING ATPASE"/>
    <property type="match status" value="1"/>
</dbReference>
<feature type="transmembrane region" description="Helical" evidence="15">
    <location>
        <begin position="1046"/>
        <end position="1070"/>
    </location>
</feature>
<dbReference type="InterPro" id="IPR006539">
    <property type="entry name" value="P-type_ATPase_IV"/>
</dbReference>
<dbReference type="Pfam" id="PF13246">
    <property type="entry name" value="Cation_ATPase"/>
    <property type="match status" value="1"/>
</dbReference>
<feature type="transmembrane region" description="Helical" evidence="15">
    <location>
        <begin position="1000"/>
        <end position="1018"/>
    </location>
</feature>
<comment type="caution">
    <text evidence="18">The sequence shown here is derived from an EMBL/GenBank/DDBJ whole genome shotgun (WGS) entry which is preliminary data.</text>
</comment>
<dbReference type="SUPFAM" id="SSF56784">
    <property type="entry name" value="HAD-like"/>
    <property type="match status" value="1"/>
</dbReference>
<feature type="binding site" evidence="13">
    <location>
        <position position="411"/>
    </location>
    <ligand>
        <name>ATP</name>
        <dbReference type="ChEBI" id="CHEBI:30616"/>
    </ligand>
</feature>
<dbReference type="InterPro" id="IPR032630">
    <property type="entry name" value="P_typ_ATPase_c"/>
</dbReference>
<dbReference type="InterPro" id="IPR023214">
    <property type="entry name" value="HAD_sf"/>
</dbReference>
<dbReference type="AlphaFoldDB" id="A0A813L6E4"/>
<evidence type="ECO:0000256" key="14">
    <source>
        <dbReference type="PIRSR" id="PIRSR606539-3"/>
    </source>
</evidence>
<feature type="binding site" evidence="13">
    <location>
        <position position="600"/>
    </location>
    <ligand>
        <name>ATP</name>
        <dbReference type="ChEBI" id="CHEBI:30616"/>
    </ligand>
</feature>
<evidence type="ECO:0000256" key="11">
    <source>
        <dbReference type="ARBA" id="ARBA00034036"/>
    </source>
</evidence>
<evidence type="ECO:0000313" key="18">
    <source>
        <dbReference type="EMBL" id="CAE8723471.1"/>
    </source>
</evidence>
<feature type="transmembrane region" description="Helical" evidence="15">
    <location>
        <begin position="314"/>
        <end position="334"/>
    </location>
</feature>
<dbReference type="InterPro" id="IPR044492">
    <property type="entry name" value="P_typ_ATPase_HD_dom"/>
</dbReference>
<dbReference type="FunFam" id="3.40.50.1000:FF:000014">
    <property type="entry name" value="Phospholipid-transporting ATPase"/>
    <property type="match status" value="1"/>
</dbReference>
<keyword evidence="8 15" id="KW-1278">Translocase</keyword>
<dbReference type="NCBIfam" id="TIGR01494">
    <property type="entry name" value="ATPase_P-type"/>
    <property type="match status" value="1"/>
</dbReference>
<dbReference type="SUPFAM" id="SSF81653">
    <property type="entry name" value="Calcium ATPase, transduction domain A"/>
    <property type="match status" value="1"/>
</dbReference>
<dbReference type="Pfam" id="PF16209">
    <property type="entry name" value="PhoLip_ATPase_N"/>
    <property type="match status" value="1"/>
</dbReference>
<feature type="transmembrane region" description="Helical" evidence="15">
    <location>
        <begin position="850"/>
        <end position="871"/>
    </location>
</feature>
<feature type="binding site" evidence="13">
    <location>
        <position position="569"/>
    </location>
    <ligand>
        <name>ATP</name>
        <dbReference type="ChEBI" id="CHEBI:30616"/>
    </ligand>
</feature>
<feature type="binding site" evidence="13">
    <location>
        <position position="680"/>
    </location>
    <ligand>
        <name>ATP</name>
        <dbReference type="ChEBI" id="CHEBI:30616"/>
    </ligand>
</feature>
<feature type="binding site" evidence="13">
    <location>
        <position position="682"/>
    </location>
    <ligand>
        <name>ATP</name>
        <dbReference type="ChEBI" id="CHEBI:30616"/>
    </ligand>
</feature>
<keyword evidence="7 14" id="KW-0460">Magnesium</keyword>
<feature type="transmembrane region" description="Helical" evidence="15">
    <location>
        <begin position="73"/>
        <end position="91"/>
    </location>
</feature>
<gene>
    <name evidence="18" type="ORF">PGLA2088_LOCUS43161</name>
</gene>
<feature type="binding site" evidence="14">
    <location>
        <position position="411"/>
    </location>
    <ligand>
        <name>Mg(2+)</name>
        <dbReference type="ChEBI" id="CHEBI:18420"/>
    </ligand>
</feature>
<dbReference type="SFLD" id="SFLDF00027">
    <property type="entry name" value="p-type_atpase"/>
    <property type="match status" value="1"/>
</dbReference>
<dbReference type="InterPro" id="IPR008250">
    <property type="entry name" value="ATPase_P-typ_transduc_dom_A_sf"/>
</dbReference>
<evidence type="ECO:0000256" key="3">
    <source>
        <dbReference type="ARBA" id="ARBA00022692"/>
    </source>
</evidence>
<dbReference type="GO" id="GO:0016887">
    <property type="term" value="F:ATP hydrolysis activity"/>
    <property type="evidence" value="ECO:0007669"/>
    <property type="project" value="InterPro"/>
</dbReference>
<evidence type="ECO:0000256" key="1">
    <source>
        <dbReference type="ARBA" id="ARBA00004141"/>
    </source>
</evidence>
<dbReference type="NCBIfam" id="TIGR01652">
    <property type="entry name" value="ATPase-Plipid"/>
    <property type="match status" value="1"/>
</dbReference>
<feature type="transmembrane region" description="Helical" evidence="15">
    <location>
        <begin position="891"/>
        <end position="910"/>
    </location>
</feature>
<evidence type="ECO:0000256" key="10">
    <source>
        <dbReference type="ARBA" id="ARBA00023136"/>
    </source>
</evidence>
<feature type="transmembrane region" description="Helical" evidence="15">
    <location>
        <begin position="968"/>
        <end position="988"/>
    </location>
</feature>
<dbReference type="EMBL" id="CAJNNW010034662">
    <property type="protein sequence ID" value="CAE8723471.1"/>
    <property type="molecule type" value="Genomic_DNA"/>
</dbReference>
<dbReference type="PROSITE" id="PS00154">
    <property type="entry name" value="ATPASE_E1_E2"/>
    <property type="match status" value="1"/>
</dbReference>
<dbReference type="SFLD" id="SFLDG00002">
    <property type="entry name" value="C1.7:_P-type_atpase_like"/>
    <property type="match status" value="1"/>
</dbReference>
<dbReference type="Gene3D" id="3.40.50.1000">
    <property type="entry name" value="HAD superfamily/HAD-like"/>
    <property type="match status" value="2"/>
</dbReference>
<dbReference type="InterPro" id="IPR023298">
    <property type="entry name" value="ATPase_P-typ_TM_dom_sf"/>
</dbReference>
<dbReference type="EC" id="7.6.2.1" evidence="15"/>
<feature type="transmembrane region" description="Helical" evidence="15">
    <location>
        <begin position="346"/>
        <end position="365"/>
    </location>
</feature>
<dbReference type="PRINTS" id="PR00119">
    <property type="entry name" value="CATATPASE"/>
</dbReference>
<dbReference type="Gene3D" id="2.70.150.10">
    <property type="entry name" value="Calcium-transporting ATPase, cytoplasmic transduction domain A"/>
    <property type="match status" value="1"/>
</dbReference>
<dbReference type="InterPro" id="IPR018303">
    <property type="entry name" value="ATPase_P-typ_P_site"/>
</dbReference>
<keyword evidence="6 13" id="KW-0067">ATP-binding</keyword>
<evidence type="ECO:0000256" key="5">
    <source>
        <dbReference type="ARBA" id="ARBA00022741"/>
    </source>
</evidence>
<keyword evidence="5 13" id="KW-0547">Nucleotide-binding</keyword>
<comment type="similarity">
    <text evidence="2 15">Belongs to the cation transport ATPase (P-type) (TC 3.A.3) family. Type IV subfamily.</text>
</comment>